<evidence type="ECO:0000256" key="1">
    <source>
        <dbReference type="SAM" id="MobiDB-lite"/>
    </source>
</evidence>
<feature type="region of interest" description="Disordered" evidence="1">
    <location>
        <begin position="465"/>
        <end position="493"/>
    </location>
</feature>
<feature type="transmembrane region" description="Helical" evidence="2">
    <location>
        <begin position="95"/>
        <end position="116"/>
    </location>
</feature>
<sequence>MSTLPASLILVYQRAFNDARATRYLSASATIAMIYDHLLTFDDEVQLVWHAPPSFAKYAFLFNRYCTAAFLITFQYFMNAGSFKREVSDMTCRRVFISATILGVLSLSIANMLVLLRVVSLWDRNKRIFIVLVVGYFMATTATFTLTTMSLVKLYPYMFFEDVVGICYMPKKVFEVSAGWGSPMLFELLVLTAVCWNAIDRPRNAGTNLTRALHRDGLMFFASLTAFRTFNVVMFIVARPTLMFVGCFFVWGMNTLILNRSLLNIQKAAMSMRGSHSSSGSMGSGASMSMGHSKNLSSAPSLSYTLSGASSQSGGGFSALGLERGKSKDDEGCVYEDEDGSSALRLTVAVAPSDANSNSNVNVNISPRKLTKKKSTSSKRSRKSNKGEAGTGSPYQLSELGAGDSFLWVGEEGKQQGSEGGGGLVSVARLRNALPALLRGGGASGNATAHASKAGSKADIVEIEMEETATASRTSPPPPPLPTAVLASNSNRSQVAFVRADGD</sequence>
<feature type="compositionally biased region" description="Low complexity" evidence="1">
    <location>
        <begin position="275"/>
        <end position="293"/>
    </location>
</feature>
<accession>A0A0H2RCH3</accession>
<name>A0A0H2RCH3_9AGAM</name>
<evidence type="ECO:0000256" key="2">
    <source>
        <dbReference type="SAM" id="Phobius"/>
    </source>
</evidence>
<dbReference type="Pfam" id="PF20151">
    <property type="entry name" value="DUF6533"/>
    <property type="match status" value="1"/>
</dbReference>
<evidence type="ECO:0000259" key="3">
    <source>
        <dbReference type="Pfam" id="PF20151"/>
    </source>
</evidence>
<feature type="compositionally biased region" description="Low complexity" evidence="1">
    <location>
        <begin position="355"/>
        <end position="368"/>
    </location>
</feature>
<feature type="transmembrane region" description="Helical" evidence="2">
    <location>
        <begin position="243"/>
        <end position="263"/>
    </location>
</feature>
<feature type="compositionally biased region" description="Basic residues" evidence="1">
    <location>
        <begin position="369"/>
        <end position="384"/>
    </location>
</feature>
<dbReference type="InterPro" id="IPR045340">
    <property type="entry name" value="DUF6533"/>
</dbReference>
<gene>
    <name evidence="4" type="ORF">SCHPADRAFT_562858</name>
</gene>
<evidence type="ECO:0000313" key="4">
    <source>
        <dbReference type="EMBL" id="KLO09484.1"/>
    </source>
</evidence>
<feature type="region of interest" description="Disordered" evidence="1">
    <location>
        <begin position="355"/>
        <end position="398"/>
    </location>
</feature>
<keyword evidence="2" id="KW-0812">Transmembrane</keyword>
<reference evidence="4 5" key="1">
    <citation type="submission" date="2015-04" db="EMBL/GenBank/DDBJ databases">
        <title>Complete genome sequence of Schizopora paradoxa KUC8140, a cosmopolitan wood degrader in East Asia.</title>
        <authorList>
            <consortium name="DOE Joint Genome Institute"/>
            <person name="Min B."/>
            <person name="Park H."/>
            <person name="Jang Y."/>
            <person name="Kim J.-J."/>
            <person name="Kim K.H."/>
            <person name="Pangilinan J."/>
            <person name="Lipzen A."/>
            <person name="Riley R."/>
            <person name="Grigoriev I.V."/>
            <person name="Spatafora J.W."/>
            <person name="Choi I.-G."/>
        </authorList>
    </citation>
    <scope>NUCLEOTIDE SEQUENCE [LARGE SCALE GENOMIC DNA]</scope>
    <source>
        <strain evidence="4 5">KUC8140</strain>
    </source>
</reference>
<dbReference type="Proteomes" id="UP000053477">
    <property type="component" value="Unassembled WGS sequence"/>
</dbReference>
<protein>
    <recommendedName>
        <fullName evidence="3">DUF6533 domain-containing protein</fullName>
    </recommendedName>
</protein>
<dbReference type="AlphaFoldDB" id="A0A0H2RCH3"/>
<feature type="domain" description="DUF6533" evidence="3">
    <location>
        <begin position="24"/>
        <end position="67"/>
    </location>
</feature>
<feature type="region of interest" description="Disordered" evidence="1">
    <location>
        <begin position="275"/>
        <end position="294"/>
    </location>
</feature>
<dbReference type="EMBL" id="KQ086054">
    <property type="protein sequence ID" value="KLO09484.1"/>
    <property type="molecule type" value="Genomic_DNA"/>
</dbReference>
<keyword evidence="2" id="KW-1133">Transmembrane helix</keyword>
<feature type="transmembrane region" description="Helical" evidence="2">
    <location>
        <begin position="178"/>
        <end position="198"/>
    </location>
</feature>
<evidence type="ECO:0000313" key="5">
    <source>
        <dbReference type="Proteomes" id="UP000053477"/>
    </source>
</evidence>
<feature type="transmembrane region" description="Helical" evidence="2">
    <location>
        <begin position="128"/>
        <end position="152"/>
    </location>
</feature>
<keyword evidence="5" id="KW-1185">Reference proteome</keyword>
<dbReference type="InParanoid" id="A0A0H2RCH3"/>
<dbReference type="OrthoDB" id="3251775at2759"/>
<proteinExistence type="predicted"/>
<feature type="transmembrane region" description="Helical" evidence="2">
    <location>
        <begin position="218"/>
        <end position="237"/>
    </location>
</feature>
<organism evidence="4 5">
    <name type="scientific">Schizopora paradoxa</name>
    <dbReference type="NCBI Taxonomy" id="27342"/>
    <lineage>
        <taxon>Eukaryota</taxon>
        <taxon>Fungi</taxon>
        <taxon>Dikarya</taxon>
        <taxon>Basidiomycota</taxon>
        <taxon>Agaricomycotina</taxon>
        <taxon>Agaricomycetes</taxon>
        <taxon>Hymenochaetales</taxon>
        <taxon>Schizoporaceae</taxon>
        <taxon>Schizopora</taxon>
    </lineage>
</organism>
<keyword evidence="2" id="KW-0472">Membrane</keyword>
<feature type="transmembrane region" description="Helical" evidence="2">
    <location>
        <begin position="65"/>
        <end position="83"/>
    </location>
</feature>